<accession>A0A7R9KZK8</accession>
<dbReference type="Proteomes" id="UP000759131">
    <property type="component" value="Unassembled WGS sequence"/>
</dbReference>
<gene>
    <name evidence="1" type="ORF">OSB1V03_LOCUS11478</name>
</gene>
<evidence type="ECO:0000313" key="1">
    <source>
        <dbReference type="EMBL" id="CAD7631068.1"/>
    </source>
</evidence>
<dbReference type="EMBL" id="OC863530">
    <property type="protein sequence ID" value="CAD7631068.1"/>
    <property type="molecule type" value="Genomic_DNA"/>
</dbReference>
<dbReference type="AlphaFoldDB" id="A0A7R9KZK8"/>
<organism evidence="1">
    <name type="scientific">Medioppia subpectinata</name>
    <dbReference type="NCBI Taxonomy" id="1979941"/>
    <lineage>
        <taxon>Eukaryota</taxon>
        <taxon>Metazoa</taxon>
        <taxon>Ecdysozoa</taxon>
        <taxon>Arthropoda</taxon>
        <taxon>Chelicerata</taxon>
        <taxon>Arachnida</taxon>
        <taxon>Acari</taxon>
        <taxon>Acariformes</taxon>
        <taxon>Sarcoptiformes</taxon>
        <taxon>Oribatida</taxon>
        <taxon>Brachypylina</taxon>
        <taxon>Oppioidea</taxon>
        <taxon>Oppiidae</taxon>
        <taxon>Medioppia</taxon>
    </lineage>
</organism>
<reference evidence="1" key="1">
    <citation type="submission" date="2020-11" db="EMBL/GenBank/DDBJ databases">
        <authorList>
            <person name="Tran Van P."/>
        </authorList>
    </citation>
    <scope>NUCLEOTIDE SEQUENCE</scope>
</reference>
<evidence type="ECO:0000313" key="2">
    <source>
        <dbReference type="Proteomes" id="UP000759131"/>
    </source>
</evidence>
<proteinExistence type="predicted"/>
<name>A0A7R9KZK8_9ACAR</name>
<dbReference type="EMBL" id="CAJPIZ010008955">
    <property type="protein sequence ID" value="CAG2111498.1"/>
    <property type="molecule type" value="Genomic_DNA"/>
</dbReference>
<keyword evidence="2" id="KW-1185">Reference proteome</keyword>
<protein>
    <submittedName>
        <fullName evidence="1">Uncharacterized protein</fullName>
    </submittedName>
</protein>
<dbReference type="OrthoDB" id="1046782at2759"/>
<sequence length="119" mass="13646">MWVNYGQYNNHSCLLEDINAGFKGEFVYLRPEYTPIYTQAATGFHVVTADGPLYDKNDPAHWDLAKGTGGKYRYIVTEYSGHRKVNNVWLSEQAQGERHTSDINSGRGGRYLYLCWNFA</sequence>